<proteinExistence type="inferred from homology"/>
<comment type="similarity">
    <text evidence="1">Belongs to the carbohydrate kinase PfkB family.</text>
</comment>
<name>F7YTF7_9THEM</name>
<dbReference type="STRING" id="688269.Theth_1091"/>
<dbReference type="HOGENOM" id="CLU_065902_0_0_0"/>
<dbReference type="GO" id="GO:0016301">
    <property type="term" value="F:kinase activity"/>
    <property type="evidence" value="ECO:0007669"/>
    <property type="project" value="UniProtKB-KW"/>
</dbReference>
<evidence type="ECO:0000256" key="2">
    <source>
        <dbReference type="ARBA" id="ARBA00022679"/>
    </source>
</evidence>
<dbReference type="Pfam" id="PF00294">
    <property type="entry name" value="PfkB"/>
    <property type="match status" value="1"/>
</dbReference>
<evidence type="ECO:0000256" key="3">
    <source>
        <dbReference type="ARBA" id="ARBA00022777"/>
    </source>
</evidence>
<dbReference type="eggNOG" id="COG0524">
    <property type="taxonomic scope" value="Bacteria"/>
</dbReference>
<dbReference type="KEGG" id="tta:Theth_1091"/>
<evidence type="ECO:0000313" key="6">
    <source>
        <dbReference type="Proteomes" id="UP000006804"/>
    </source>
</evidence>
<keyword evidence="6" id="KW-1185">Reference proteome</keyword>
<feature type="domain" description="Carbohydrate kinase PfkB" evidence="4">
    <location>
        <begin position="161"/>
        <end position="271"/>
    </location>
</feature>
<dbReference type="RefSeq" id="WP_013932391.1">
    <property type="nucleotide sequence ID" value="NC_015707.1"/>
</dbReference>
<organism evidence="5 6">
    <name type="scientific">Pseudothermotoga thermarum DSM 5069</name>
    <dbReference type="NCBI Taxonomy" id="688269"/>
    <lineage>
        <taxon>Bacteria</taxon>
        <taxon>Thermotogati</taxon>
        <taxon>Thermotogota</taxon>
        <taxon>Thermotogae</taxon>
        <taxon>Thermotogales</taxon>
        <taxon>Thermotogaceae</taxon>
        <taxon>Pseudothermotoga</taxon>
    </lineage>
</organism>
<dbReference type="InterPro" id="IPR011611">
    <property type="entry name" value="PfkB_dom"/>
</dbReference>
<dbReference type="InterPro" id="IPR050306">
    <property type="entry name" value="PfkB_Carbo_kinase"/>
</dbReference>
<evidence type="ECO:0000313" key="5">
    <source>
        <dbReference type="EMBL" id="AEH51171.1"/>
    </source>
</evidence>
<dbReference type="Proteomes" id="UP000006804">
    <property type="component" value="Chromosome"/>
</dbReference>
<sequence length="274" mass="30251">MQMTFIGHVSKDINKTLRATTIAPGGGVYYGSIAASRLGATCSVITKCAEEDKTLFAEMTQAVAAVFFKSSQRTTTIENLYPSDNPDDRISRVLSLADSFSLDDILRIESQIFVISALWHGEIPEDLLPILRKGCDLLALDAQGFLRNIDSNGQMVYSKWDRLDLLKLVDVFKVDSKEAFVLTGHKDRLTACQKIKELGVKIVLLTHNQGVCAYDGKNFYEAKFAPYKLEGRTGRGDTCLASFLASFDQPLDVAVKISAEVTSKKMQYPGPYKG</sequence>
<protein>
    <recommendedName>
        <fullName evidence="4">Carbohydrate kinase PfkB domain-containing protein</fullName>
    </recommendedName>
</protein>
<dbReference type="PANTHER" id="PTHR43085">
    <property type="entry name" value="HEXOKINASE FAMILY MEMBER"/>
    <property type="match status" value="1"/>
</dbReference>
<dbReference type="AlphaFoldDB" id="F7YTF7"/>
<gene>
    <name evidence="5" type="ORF">Theth_1091</name>
</gene>
<reference evidence="5 6" key="1">
    <citation type="submission" date="2010-11" db="EMBL/GenBank/DDBJ databases">
        <title>The complete genome of Thermotoga thermarum DSM 5069.</title>
        <authorList>
            <consortium name="US DOE Joint Genome Institute (JGI-PGF)"/>
            <person name="Lucas S."/>
            <person name="Copeland A."/>
            <person name="Lapidus A."/>
            <person name="Bruce D."/>
            <person name="Goodwin L."/>
            <person name="Pitluck S."/>
            <person name="Kyrpides N."/>
            <person name="Mavromatis K."/>
            <person name="Ivanova N."/>
            <person name="Zeytun A."/>
            <person name="Brettin T."/>
            <person name="Detter J.C."/>
            <person name="Tapia R."/>
            <person name="Han C."/>
            <person name="Land M."/>
            <person name="Hauser L."/>
            <person name="Markowitz V."/>
            <person name="Cheng J.-F."/>
            <person name="Hugenholtz P."/>
            <person name="Woyke T."/>
            <person name="Wu D."/>
            <person name="Spring S."/>
            <person name="Schroeder M."/>
            <person name="Brambilla E."/>
            <person name="Klenk H.-P."/>
            <person name="Eisen J.A."/>
        </authorList>
    </citation>
    <scope>NUCLEOTIDE SEQUENCE [LARGE SCALE GENOMIC DNA]</scope>
    <source>
        <strain evidence="5 6">DSM 5069</strain>
    </source>
</reference>
<dbReference type="SUPFAM" id="SSF53613">
    <property type="entry name" value="Ribokinase-like"/>
    <property type="match status" value="1"/>
</dbReference>
<evidence type="ECO:0000256" key="1">
    <source>
        <dbReference type="ARBA" id="ARBA00010688"/>
    </source>
</evidence>
<dbReference type="Gene3D" id="3.40.1190.20">
    <property type="match status" value="1"/>
</dbReference>
<dbReference type="PATRIC" id="fig|688269.3.peg.1119"/>
<accession>F7YTF7</accession>
<dbReference type="InterPro" id="IPR029056">
    <property type="entry name" value="Ribokinase-like"/>
</dbReference>
<keyword evidence="3" id="KW-0418">Kinase</keyword>
<dbReference type="EMBL" id="CP002351">
    <property type="protein sequence ID" value="AEH51171.1"/>
    <property type="molecule type" value="Genomic_DNA"/>
</dbReference>
<dbReference type="PANTHER" id="PTHR43085:SF57">
    <property type="entry name" value="CARBOHYDRATE KINASE PFKB DOMAIN-CONTAINING PROTEIN"/>
    <property type="match status" value="1"/>
</dbReference>
<dbReference type="OrthoDB" id="9813569at2"/>
<evidence type="ECO:0000259" key="4">
    <source>
        <dbReference type="Pfam" id="PF00294"/>
    </source>
</evidence>
<keyword evidence="2" id="KW-0808">Transferase</keyword>